<dbReference type="InterPro" id="IPR012433">
    <property type="entry name" value="Imm11"/>
</dbReference>
<reference evidence="2" key="1">
    <citation type="submission" date="2013-05" db="EMBL/GenBank/DDBJ databases">
        <title>Genome assembly of Cystobacter fuscus DSM 2262.</title>
        <authorList>
            <person name="Sharma G."/>
            <person name="Khatri I."/>
            <person name="Kaur C."/>
            <person name="Mayilraj S."/>
            <person name="Subramanian S."/>
        </authorList>
    </citation>
    <scope>NUCLEOTIDE SEQUENCE [LARGE SCALE GENOMIC DNA]</scope>
    <source>
        <strain evidence="2">DSM 2262</strain>
    </source>
</reference>
<dbReference type="Pfam" id="PF07791">
    <property type="entry name" value="Imm11"/>
    <property type="match status" value="1"/>
</dbReference>
<evidence type="ECO:0000313" key="3">
    <source>
        <dbReference type="Proteomes" id="UP000011682"/>
    </source>
</evidence>
<sequence length="188" mass="20614">MDEPVDATGEAFDRAFQLTSGMPVSVEDPLKCPLKRPGTPLDFSLTDTSDIPVVPERLARLIAQWAPGDVQAVPVEVKGQTEPHCILVATRTVACIDDAKCKKVEYRKPEVGRPERAGRRYKRVDGLRIDPEKVGAAQLFRPSGWTVALIVSERIHAALLDAEVSGIHFECVTRPPEHDVSEQDPSAP</sequence>
<protein>
    <recommendedName>
        <fullName evidence="1">Immunity MXAN-0049 protein domain-containing protein</fullName>
    </recommendedName>
</protein>
<evidence type="ECO:0000313" key="2">
    <source>
        <dbReference type="EMBL" id="EPX58021.1"/>
    </source>
</evidence>
<dbReference type="AlphaFoldDB" id="S9P4C5"/>
<comment type="caution">
    <text evidence="2">The sequence shown here is derived from an EMBL/GenBank/DDBJ whole genome shotgun (WGS) entry which is preliminary data.</text>
</comment>
<dbReference type="eggNOG" id="ENOG5033CR9">
    <property type="taxonomic scope" value="Bacteria"/>
</dbReference>
<organism evidence="2 3">
    <name type="scientific">Cystobacter fuscus (strain ATCC 25194 / DSM 2262 / NBRC 100088 / M29)</name>
    <dbReference type="NCBI Taxonomy" id="1242864"/>
    <lineage>
        <taxon>Bacteria</taxon>
        <taxon>Pseudomonadati</taxon>
        <taxon>Myxococcota</taxon>
        <taxon>Myxococcia</taxon>
        <taxon>Myxococcales</taxon>
        <taxon>Cystobacterineae</taxon>
        <taxon>Archangiaceae</taxon>
        <taxon>Cystobacter</taxon>
    </lineage>
</organism>
<proteinExistence type="predicted"/>
<dbReference type="Proteomes" id="UP000011682">
    <property type="component" value="Unassembled WGS sequence"/>
</dbReference>
<dbReference type="EMBL" id="ANAH02000027">
    <property type="protein sequence ID" value="EPX58021.1"/>
    <property type="molecule type" value="Genomic_DNA"/>
</dbReference>
<name>S9P4C5_CYSF2</name>
<evidence type="ECO:0000259" key="1">
    <source>
        <dbReference type="Pfam" id="PF07791"/>
    </source>
</evidence>
<keyword evidence="3" id="KW-1185">Reference proteome</keyword>
<feature type="domain" description="Immunity MXAN-0049 protein" evidence="1">
    <location>
        <begin position="39"/>
        <end position="172"/>
    </location>
</feature>
<accession>S9P4C5</accession>
<gene>
    <name evidence="2" type="ORF">D187_004310</name>
</gene>